<dbReference type="Pfam" id="PF13855">
    <property type="entry name" value="LRR_8"/>
    <property type="match status" value="1"/>
</dbReference>
<sequence>MSRAQKDRLEGPLPRYDSLTDLVAFAAATRVVSYIDTMKHATTSEFAQEERETSCTKNEAGEDEPRTLEDKLQGEEEKEHYIIARDTVGNVVRKRVSSETTSILLSGLSITHVDFRVLNSLSETRKSPRKSNKSDMSTQDGSSEESVIHLLSKIPHSVENSEECSEAWTEPTSPRGWKNLPHAAEKLLSAVLAPQLREISLASNCLESIDLSPLVDCVNLESLLLNSNKLRSIDLKPLSSCTKLEKLWLHHNQLVTISLEPLRECCNLRSIYLDHNEFTHCIDLEPLTKCKLLKSLRLGSNHMKGDLDVTPLMNCSSLSVLDVSVTTRLVSRFRLKILPPALKKHEKDILWTTEEQNSTSTLSTVLPGENTATNSLLNETSQVKARILLLGFQSSQVAMENLFSRVANLEVSSLSKIDEGRVSIALKNLHNLQYFDAVVCESSFDWIIPKLKLVHSDIPIIVVTSDVTSEAAGTSLRFGACCLITVPLGPEDCIRVQEWAEKHSHSNCELRAVSTNTLKQPCYRQIMEDRMEEQLVGLLKTNATMDEESHFELVQQLSREEVADNRKELKSIEEIFAMKSSSLSDSTYRQIAVSCGLPSCAYRLLHDAVQREEKRIDCGAFGRFWKTHFLHRDCEERLFYLLCPFGKTLTCKRPLKILVEDLLKRRLLRRVSSNAVQAQLVDCALECILYGIVGTFELSGISMKDVKREKLCHALILAEQGSFKKPLEFLRPEKFDVLRKDFKIASQGHYLSSIGANVVGLDDFLRFNHERSWLTGKGALAFFKILLFLKSTQGRELAQGNKDEEWLFLSDFARFYCAMSDMSSASAAKLLFLVLDTDMDGKVGFEDFMTFYKDKARIYAREGLVLADSRVVWRHFLDMCGVLSWKNEEYGGCLCLGDLLRLERKQRCFLLKAMLWRDDGVSLVDIKASLVPTQVAPDAGVET</sequence>
<proteinExistence type="predicted"/>
<dbReference type="GO" id="GO:0005509">
    <property type="term" value="F:calcium ion binding"/>
    <property type="evidence" value="ECO:0007669"/>
    <property type="project" value="InterPro"/>
</dbReference>
<dbReference type="InterPro" id="IPR032675">
    <property type="entry name" value="LRR_dom_sf"/>
</dbReference>
<dbReference type="GO" id="GO:0005615">
    <property type="term" value="C:extracellular space"/>
    <property type="evidence" value="ECO:0007669"/>
    <property type="project" value="TreeGrafter"/>
</dbReference>
<feature type="compositionally biased region" description="Polar residues" evidence="3">
    <location>
        <begin position="134"/>
        <end position="145"/>
    </location>
</feature>
<evidence type="ECO:0000256" key="1">
    <source>
        <dbReference type="ARBA" id="ARBA00022729"/>
    </source>
</evidence>
<organism evidence="5 6">
    <name type="scientific">Galdieria yellowstonensis</name>
    <dbReference type="NCBI Taxonomy" id="3028027"/>
    <lineage>
        <taxon>Eukaryota</taxon>
        <taxon>Rhodophyta</taxon>
        <taxon>Bangiophyceae</taxon>
        <taxon>Galdieriales</taxon>
        <taxon>Galdieriaceae</taxon>
        <taxon>Galdieria</taxon>
    </lineage>
</organism>
<dbReference type="PROSITE" id="PS00018">
    <property type="entry name" value="EF_HAND_1"/>
    <property type="match status" value="1"/>
</dbReference>
<comment type="caution">
    <text evidence="5">The sequence shown here is derived from an EMBL/GenBank/DDBJ whole genome shotgun (WGS) entry which is preliminary data.</text>
</comment>
<dbReference type="InterPro" id="IPR011992">
    <property type="entry name" value="EF-hand-dom_pair"/>
</dbReference>
<feature type="domain" description="EF-hand" evidence="4">
    <location>
        <begin position="823"/>
        <end position="858"/>
    </location>
</feature>
<protein>
    <recommendedName>
        <fullName evidence="4">EF-hand domain-containing protein</fullName>
    </recommendedName>
</protein>
<dbReference type="PANTHER" id="PTHR24373:SF398">
    <property type="entry name" value="LEUCINE-RICH REPEAT-CONTAINING G-PROTEIN COUPLED RECEPTOR 6"/>
    <property type="match status" value="1"/>
</dbReference>
<dbReference type="SUPFAM" id="SSF47473">
    <property type="entry name" value="EF-hand"/>
    <property type="match status" value="1"/>
</dbReference>
<evidence type="ECO:0000259" key="4">
    <source>
        <dbReference type="PROSITE" id="PS50222"/>
    </source>
</evidence>
<keyword evidence="2" id="KW-0106">Calcium</keyword>
<evidence type="ECO:0000256" key="3">
    <source>
        <dbReference type="SAM" id="MobiDB-lite"/>
    </source>
</evidence>
<feature type="compositionally biased region" description="Basic and acidic residues" evidence="3">
    <location>
        <begin position="48"/>
        <end position="73"/>
    </location>
</feature>
<evidence type="ECO:0000256" key="2">
    <source>
        <dbReference type="ARBA" id="ARBA00022837"/>
    </source>
</evidence>
<dbReference type="EMBL" id="JANCYU010000070">
    <property type="protein sequence ID" value="KAK4528851.1"/>
    <property type="molecule type" value="Genomic_DNA"/>
</dbReference>
<dbReference type="InterPro" id="IPR001611">
    <property type="entry name" value="Leu-rich_rpt"/>
</dbReference>
<keyword evidence="6" id="KW-1185">Reference proteome</keyword>
<dbReference type="AlphaFoldDB" id="A0AAV9IN65"/>
<dbReference type="InterPro" id="IPR018247">
    <property type="entry name" value="EF_Hand_1_Ca_BS"/>
</dbReference>
<dbReference type="Gene3D" id="3.80.10.10">
    <property type="entry name" value="Ribonuclease Inhibitor"/>
    <property type="match status" value="1"/>
</dbReference>
<dbReference type="Proteomes" id="UP001300502">
    <property type="component" value="Unassembled WGS sequence"/>
</dbReference>
<accession>A0AAV9IN65</accession>
<evidence type="ECO:0000313" key="5">
    <source>
        <dbReference type="EMBL" id="KAK4528851.1"/>
    </source>
</evidence>
<gene>
    <name evidence="5" type="ORF">GAYE_SCF65G6798</name>
</gene>
<dbReference type="PROSITE" id="PS51450">
    <property type="entry name" value="LRR"/>
    <property type="match status" value="2"/>
</dbReference>
<dbReference type="InterPro" id="IPR002048">
    <property type="entry name" value="EF_hand_dom"/>
</dbReference>
<dbReference type="Gene3D" id="1.10.238.10">
    <property type="entry name" value="EF-hand"/>
    <property type="match status" value="1"/>
</dbReference>
<dbReference type="SUPFAM" id="SSF52058">
    <property type="entry name" value="L domain-like"/>
    <property type="match status" value="1"/>
</dbReference>
<reference evidence="5 6" key="1">
    <citation type="submission" date="2022-07" db="EMBL/GenBank/DDBJ databases">
        <title>Genome-wide signatures of adaptation to extreme environments.</title>
        <authorList>
            <person name="Cho C.H."/>
            <person name="Yoon H.S."/>
        </authorList>
    </citation>
    <scope>NUCLEOTIDE SEQUENCE [LARGE SCALE GENOMIC DNA]</scope>
    <source>
        <strain evidence="5 6">108.79 E11</strain>
    </source>
</reference>
<feature type="region of interest" description="Disordered" evidence="3">
    <location>
        <begin position="45"/>
        <end position="73"/>
    </location>
</feature>
<dbReference type="PROSITE" id="PS50222">
    <property type="entry name" value="EF_HAND_2"/>
    <property type="match status" value="1"/>
</dbReference>
<feature type="region of interest" description="Disordered" evidence="3">
    <location>
        <begin position="124"/>
        <end position="146"/>
    </location>
</feature>
<keyword evidence="1" id="KW-0732">Signal</keyword>
<evidence type="ECO:0000313" key="6">
    <source>
        <dbReference type="Proteomes" id="UP001300502"/>
    </source>
</evidence>
<dbReference type="PANTHER" id="PTHR24373">
    <property type="entry name" value="SLIT RELATED LEUCINE-RICH REPEAT NEURONAL PROTEIN"/>
    <property type="match status" value="1"/>
</dbReference>
<dbReference type="InterPro" id="IPR050328">
    <property type="entry name" value="Dev_Immune_Receptor"/>
</dbReference>
<dbReference type="GO" id="GO:0031012">
    <property type="term" value="C:extracellular matrix"/>
    <property type="evidence" value="ECO:0007669"/>
    <property type="project" value="TreeGrafter"/>
</dbReference>
<name>A0AAV9IN65_9RHOD</name>